<keyword evidence="13" id="KW-0121">Carboxypeptidase</keyword>
<dbReference type="STRING" id="1410661.GCA_000702205_01324"/>
<evidence type="ECO:0000256" key="9">
    <source>
        <dbReference type="RuleBase" id="RU004016"/>
    </source>
</evidence>
<keyword evidence="4" id="KW-0133">Cell shape</keyword>
<evidence type="ECO:0000313" key="13">
    <source>
        <dbReference type="EMBL" id="SEF70400.1"/>
    </source>
</evidence>
<keyword evidence="3" id="KW-0378">Hydrolase</keyword>
<reference evidence="13 14" key="1">
    <citation type="submission" date="2016-10" db="EMBL/GenBank/DDBJ databases">
        <authorList>
            <person name="de Groot N.N."/>
        </authorList>
    </citation>
    <scope>NUCLEOTIDE SEQUENCE [LARGE SCALE GENOMIC DNA]</scope>
    <source>
        <strain evidence="13 14">D15d</strain>
    </source>
</reference>
<dbReference type="GO" id="GO:0071555">
    <property type="term" value="P:cell wall organization"/>
    <property type="evidence" value="ECO:0007669"/>
    <property type="project" value="UniProtKB-KW"/>
</dbReference>
<evidence type="ECO:0000256" key="4">
    <source>
        <dbReference type="ARBA" id="ARBA00022960"/>
    </source>
</evidence>
<evidence type="ECO:0000256" key="6">
    <source>
        <dbReference type="ARBA" id="ARBA00023316"/>
    </source>
</evidence>
<feature type="transmembrane region" description="Helical" evidence="10">
    <location>
        <begin position="424"/>
        <end position="446"/>
    </location>
</feature>
<feature type="active site" description="Acyl-ester intermediate" evidence="7">
    <location>
        <position position="84"/>
    </location>
</feature>
<keyword evidence="10" id="KW-0812">Transmembrane</keyword>
<keyword evidence="6" id="KW-0961">Cell wall biogenesis/degradation</keyword>
<evidence type="ECO:0000259" key="12">
    <source>
        <dbReference type="Pfam" id="PF00768"/>
    </source>
</evidence>
<protein>
    <submittedName>
        <fullName evidence="13">D-alanyl-D-alanine carboxypeptidase</fullName>
    </submittedName>
</protein>
<keyword evidence="10" id="KW-0472">Membrane</keyword>
<evidence type="ECO:0000313" key="14">
    <source>
        <dbReference type="Proteomes" id="UP000236726"/>
    </source>
</evidence>
<keyword evidence="13" id="KW-0645">Protease</keyword>
<dbReference type="InterPro" id="IPR001967">
    <property type="entry name" value="Peptidase_S11_N"/>
</dbReference>
<evidence type="ECO:0000256" key="11">
    <source>
        <dbReference type="SAM" id="SignalP"/>
    </source>
</evidence>
<name>A0A1H5U5X2_9FIRM</name>
<evidence type="ECO:0000256" key="7">
    <source>
        <dbReference type="PIRSR" id="PIRSR618044-1"/>
    </source>
</evidence>
<keyword evidence="5" id="KW-0573">Peptidoglycan synthesis</keyword>
<dbReference type="PRINTS" id="PR00725">
    <property type="entry name" value="DADACBPTASE1"/>
</dbReference>
<dbReference type="GO" id="GO:0006508">
    <property type="term" value="P:proteolysis"/>
    <property type="evidence" value="ECO:0007669"/>
    <property type="project" value="InterPro"/>
</dbReference>
<evidence type="ECO:0000256" key="5">
    <source>
        <dbReference type="ARBA" id="ARBA00022984"/>
    </source>
</evidence>
<sequence length="464" mass="51181">MFRFKNYLKRAAALLGAAALLVSSPIQTFAALSSTGSVVSSVDTSSTTWPSAPDVSAGSCILIDADTGSILYEKNAYEKCYPASTTKILTGLLTIENCSMSDIVTFSKEAVESVNITEDANLGTKEGEQYTVEQALYGMLLYSANEIAYGLAEHVAGDLESFVDMMNAKASEVGALNTHFANASGLFDQNHYTTAYDMAMIARACYNNATFVSIDSTYTTYTIPATNKTDTARTFKHRHKMLYGREYYYEYCKGGKTGFTDESQYTLVTFAEKDGMRLICVTFQEPDDASRFVDTKALFEWGFENFTKTTTSSSNISSLLTNDTIYTSDVFTSRALNYNLTASFITIPNSGSSSDVTVAIDDNYDLTNDNGDLTVHLKYLFGENVVGTTTLTISSNDSTNTSLLPYLEESDSSSNYTAKKCLRINLWILLGVIAFAIILAFVIKNYNSNSRRRRRHASKRKLRF</sequence>
<dbReference type="Proteomes" id="UP000236726">
    <property type="component" value="Unassembled WGS sequence"/>
</dbReference>
<dbReference type="GO" id="GO:0008360">
    <property type="term" value="P:regulation of cell shape"/>
    <property type="evidence" value="ECO:0007669"/>
    <property type="project" value="UniProtKB-KW"/>
</dbReference>
<dbReference type="PANTHER" id="PTHR21581:SF6">
    <property type="entry name" value="TRAFFICKING PROTEIN PARTICLE COMPLEX SUBUNIT 12"/>
    <property type="match status" value="1"/>
</dbReference>
<feature type="signal peptide" evidence="11">
    <location>
        <begin position="1"/>
        <end position="30"/>
    </location>
</feature>
<dbReference type="SUPFAM" id="SSF56601">
    <property type="entry name" value="beta-lactamase/transpeptidase-like"/>
    <property type="match status" value="1"/>
</dbReference>
<evidence type="ECO:0000256" key="1">
    <source>
        <dbReference type="ARBA" id="ARBA00007164"/>
    </source>
</evidence>
<dbReference type="RefSeq" id="WP_103952668.1">
    <property type="nucleotide sequence ID" value="NZ_FNUL01000006.1"/>
</dbReference>
<dbReference type="Pfam" id="PF00768">
    <property type="entry name" value="Peptidase_S11"/>
    <property type="match status" value="1"/>
</dbReference>
<feature type="active site" evidence="7">
    <location>
        <position position="143"/>
    </location>
</feature>
<keyword evidence="2 11" id="KW-0732">Signal</keyword>
<feature type="domain" description="Peptidase S11 D-alanyl-D-alanine carboxypeptidase A N-terminal" evidence="12">
    <location>
        <begin position="49"/>
        <end position="285"/>
    </location>
</feature>
<dbReference type="GO" id="GO:0009252">
    <property type="term" value="P:peptidoglycan biosynthetic process"/>
    <property type="evidence" value="ECO:0007669"/>
    <property type="project" value="UniProtKB-KW"/>
</dbReference>
<keyword evidence="10" id="KW-1133">Transmembrane helix</keyword>
<evidence type="ECO:0000256" key="8">
    <source>
        <dbReference type="PIRSR" id="PIRSR618044-2"/>
    </source>
</evidence>
<proteinExistence type="inferred from homology"/>
<gene>
    <name evidence="13" type="ORF">SAMN05216537_10698</name>
</gene>
<evidence type="ECO:0000256" key="10">
    <source>
        <dbReference type="SAM" id="Phobius"/>
    </source>
</evidence>
<evidence type="ECO:0000256" key="2">
    <source>
        <dbReference type="ARBA" id="ARBA00022729"/>
    </source>
</evidence>
<dbReference type="GO" id="GO:0009002">
    <property type="term" value="F:serine-type D-Ala-D-Ala carboxypeptidase activity"/>
    <property type="evidence" value="ECO:0007669"/>
    <property type="project" value="InterPro"/>
</dbReference>
<keyword evidence="14" id="KW-1185">Reference proteome</keyword>
<dbReference type="Gene3D" id="3.40.710.10">
    <property type="entry name" value="DD-peptidase/beta-lactamase superfamily"/>
    <property type="match status" value="1"/>
</dbReference>
<feature type="binding site" evidence="8">
    <location>
        <position position="256"/>
    </location>
    <ligand>
        <name>substrate</name>
    </ligand>
</feature>
<feature type="active site" description="Proton acceptor" evidence="7">
    <location>
        <position position="87"/>
    </location>
</feature>
<dbReference type="InterPro" id="IPR012338">
    <property type="entry name" value="Beta-lactam/transpept-like"/>
</dbReference>
<accession>A0A1H5U5X2</accession>
<organism evidence="13 14">
    <name type="scientific">Lachnospira multipara</name>
    <dbReference type="NCBI Taxonomy" id="28051"/>
    <lineage>
        <taxon>Bacteria</taxon>
        <taxon>Bacillati</taxon>
        <taxon>Bacillota</taxon>
        <taxon>Clostridia</taxon>
        <taxon>Lachnospirales</taxon>
        <taxon>Lachnospiraceae</taxon>
        <taxon>Lachnospira</taxon>
    </lineage>
</organism>
<comment type="similarity">
    <text evidence="1 9">Belongs to the peptidase S11 family.</text>
</comment>
<evidence type="ECO:0000256" key="3">
    <source>
        <dbReference type="ARBA" id="ARBA00022801"/>
    </source>
</evidence>
<feature type="chain" id="PRO_5009285783" evidence="11">
    <location>
        <begin position="31"/>
        <end position="464"/>
    </location>
</feature>
<dbReference type="InterPro" id="IPR018044">
    <property type="entry name" value="Peptidase_S11"/>
</dbReference>
<dbReference type="AlphaFoldDB" id="A0A1H5U5X2"/>
<dbReference type="PANTHER" id="PTHR21581">
    <property type="entry name" value="D-ALANYL-D-ALANINE CARBOXYPEPTIDASE"/>
    <property type="match status" value="1"/>
</dbReference>
<dbReference type="EMBL" id="FNUL01000006">
    <property type="protein sequence ID" value="SEF70400.1"/>
    <property type="molecule type" value="Genomic_DNA"/>
</dbReference>